<dbReference type="InterPro" id="IPR003395">
    <property type="entry name" value="RecF/RecN/SMC_N"/>
</dbReference>
<evidence type="ECO:0000259" key="8">
    <source>
        <dbReference type="SMART" id="SM00968"/>
    </source>
</evidence>
<dbReference type="Gene3D" id="1.20.1060.20">
    <property type="match status" value="1"/>
</dbReference>
<comment type="similarity">
    <text evidence="7">Belongs to the SMC family.</text>
</comment>
<dbReference type="NCBIfam" id="TIGR02168">
    <property type="entry name" value="SMC_prok_B"/>
    <property type="match status" value="1"/>
</dbReference>
<comment type="subunit">
    <text evidence="7">Homodimer.</text>
</comment>
<comment type="domain">
    <text evidence="7">Contains large globular domains required for ATP hydrolysis at each terminus and a third globular domain forming a flexible hinge near the middle of the molecule. These domains are separated by coiled-coil structures.</text>
</comment>
<dbReference type="SUPFAM" id="SSF75553">
    <property type="entry name" value="Smc hinge domain"/>
    <property type="match status" value="1"/>
</dbReference>
<dbReference type="CDD" id="cd03278">
    <property type="entry name" value="ABC_SMC_barmotin"/>
    <property type="match status" value="2"/>
</dbReference>
<dbReference type="AlphaFoldDB" id="A0A940NLT5"/>
<evidence type="ECO:0000256" key="1">
    <source>
        <dbReference type="ARBA" id="ARBA00004496"/>
    </source>
</evidence>
<reference evidence="9" key="1">
    <citation type="submission" date="2021-04" db="EMBL/GenBank/DDBJ databases">
        <title>Genome seq and assembly of Bacillus sp.</title>
        <authorList>
            <person name="Chhetri G."/>
        </authorList>
    </citation>
    <scope>NUCLEOTIDE SEQUENCE</scope>
    <source>
        <strain evidence="9">RG28</strain>
    </source>
</reference>
<dbReference type="GO" id="GO:0007059">
    <property type="term" value="P:chromosome segregation"/>
    <property type="evidence" value="ECO:0007669"/>
    <property type="project" value="UniProtKB-UniRule"/>
</dbReference>
<evidence type="ECO:0000256" key="3">
    <source>
        <dbReference type="ARBA" id="ARBA00022741"/>
    </source>
</evidence>
<feature type="domain" description="SMC hinge" evidence="8">
    <location>
        <begin position="519"/>
        <end position="638"/>
    </location>
</feature>
<evidence type="ECO:0000256" key="5">
    <source>
        <dbReference type="ARBA" id="ARBA00023054"/>
    </source>
</evidence>
<dbReference type="Pfam" id="PF06470">
    <property type="entry name" value="SMC_hinge"/>
    <property type="match status" value="1"/>
</dbReference>
<keyword evidence="3 7" id="KW-0547">Nucleotide-binding</keyword>
<evidence type="ECO:0000256" key="7">
    <source>
        <dbReference type="HAMAP-Rule" id="MF_01894"/>
    </source>
</evidence>
<feature type="coiled-coil region" evidence="7">
    <location>
        <begin position="167"/>
        <end position="194"/>
    </location>
</feature>
<dbReference type="SMART" id="SM00968">
    <property type="entry name" value="SMC_hinge"/>
    <property type="match status" value="1"/>
</dbReference>
<dbReference type="InterPro" id="IPR027417">
    <property type="entry name" value="P-loop_NTPase"/>
</dbReference>
<dbReference type="GO" id="GO:0030261">
    <property type="term" value="P:chromosome condensation"/>
    <property type="evidence" value="ECO:0007669"/>
    <property type="project" value="InterPro"/>
</dbReference>
<keyword evidence="10" id="KW-1185">Reference proteome</keyword>
<dbReference type="FunFam" id="3.40.50.300:FF:000984">
    <property type="entry name" value="Chromosome partition protein Smc"/>
    <property type="match status" value="1"/>
</dbReference>
<dbReference type="Pfam" id="PF02463">
    <property type="entry name" value="SMC_N"/>
    <property type="match status" value="2"/>
</dbReference>
<organism evidence="9 10">
    <name type="scientific">Gottfriedia endophytica</name>
    <dbReference type="NCBI Taxonomy" id="2820819"/>
    <lineage>
        <taxon>Bacteria</taxon>
        <taxon>Bacillati</taxon>
        <taxon>Bacillota</taxon>
        <taxon>Bacilli</taxon>
        <taxon>Bacillales</taxon>
        <taxon>Bacillaceae</taxon>
        <taxon>Gottfriedia</taxon>
    </lineage>
</organism>
<dbReference type="GO" id="GO:0016887">
    <property type="term" value="F:ATP hydrolysis activity"/>
    <property type="evidence" value="ECO:0007669"/>
    <property type="project" value="InterPro"/>
</dbReference>
<keyword evidence="2 7" id="KW-0963">Cytoplasm</keyword>
<evidence type="ECO:0000313" key="10">
    <source>
        <dbReference type="Proteomes" id="UP000682134"/>
    </source>
</evidence>
<feature type="coiled-coil region" evidence="7">
    <location>
        <begin position="774"/>
        <end position="931"/>
    </location>
</feature>
<feature type="coiled-coil region" evidence="7">
    <location>
        <begin position="269"/>
        <end position="475"/>
    </location>
</feature>
<dbReference type="GO" id="GO:0005737">
    <property type="term" value="C:cytoplasm"/>
    <property type="evidence" value="ECO:0007669"/>
    <property type="project" value="UniProtKB-SubCell"/>
</dbReference>
<dbReference type="Gene3D" id="3.30.70.1620">
    <property type="match status" value="1"/>
</dbReference>
<dbReference type="Gene3D" id="3.40.50.300">
    <property type="entry name" value="P-loop containing nucleotide triphosphate hydrolases"/>
    <property type="match status" value="2"/>
</dbReference>
<name>A0A940NLT5_9BACI</name>
<feature type="binding site" evidence="7">
    <location>
        <begin position="32"/>
        <end position="39"/>
    </location>
    <ligand>
        <name>ATP</name>
        <dbReference type="ChEBI" id="CHEBI:30616"/>
    </ligand>
</feature>
<accession>A0A940NLT5</accession>
<dbReference type="RefSeq" id="WP_209403834.1">
    <property type="nucleotide sequence ID" value="NZ_JAGIYQ010000003.1"/>
</dbReference>
<dbReference type="GO" id="GO:0005524">
    <property type="term" value="F:ATP binding"/>
    <property type="evidence" value="ECO:0007669"/>
    <property type="project" value="UniProtKB-UniRule"/>
</dbReference>
<evidence type="ECO:0000256" key="4">
    <source>
        <dbReference type="ARBA" id="ARBA00022840"/>
    </source>
</evidence>
<dbReference type="GO" id="GO:0003677">
    <property type="term" value="F:DNA binding"/>
    <property type="evidence" value="ECO:0007669"/>
    <property type="project" value="UniProtKB-UniRule"/>
</dbReference>
<dbReference type="InterPro" id="IPR011890">
    <property type="entry name" value="SMC_prok"/>
</dbReference>
<dbReference type="InterPro" id="IPR010935">
    <property type="entry name" value="SMC_hinge"/>
</dbReference>
<evidence type="ECO:0000313" key="9">
    <source>
        <dbReference type="EMBL" id="MBP0724881.1"/>
    </source>
</evidence>
<keyword evidence="4 7" id="KW-0067">ATP-binding</keyword>
<gene>
    <name evidence="7 9" type="primary">smc</name>
    <name evidence="9" type="ORF">J5Y03_06705</name>
</gene>
<comment type="function">
    <text evidence="7">Required for chromosome condensation and partitioning.</text>
</comment>
<dbReference type="GO" id="GO:0005694">
    <property type="term" value="C:chromosome"/>
    <property type="evidence" value="ECO:0007669"/>
    <property type="project" value="InterPro"/>
</dbReference>
<dbReference type="EMBL" id="JAGIYQ010000003">
    <property type="protein sequence ID" value="MBP0724881.1"/>
    <property type="molecule type" value="Genomic_DNA"/>
</dbReference>
<protein>
    <recommendedName>
        <fullName evidence="7">Chromosome partition protein Smc</fullName>
    </recommendedName>
</protein>
<dbReference type="FunFam" id="3.40.50.300:FF:000901">
    <property type="entry name" value="Chromosome partition protein Smc"/>
    <property type="match status" value="1"/>
</dbReference>
<dbReference type="PIRSF" id="PIRSF005719">
    <property type="entry name" value="SMC"/>
    <property type="match status" value="1"/>
</dbReference>
<sequence>MFLKRLDIIGFKSFAQRVSIDFVKGVTAVVGPNGSGKSNITDAIRWVLGEHSVKSLRGAKMEDIIFAGSDSRKPLNFAEVTLTLDNADQQLPLEYSEVSVTRRVYRSGDSDFLINKQSCRLKDIVDLFMDSGLGREAFSIISQGKVEEILSSKPEERRGIFEEAAGVLKYKTRKKKAESKLAETQENLNRVDDILFELSGQIEPLKMQSSIAKDYLEKKEQLEVVEGALLVYEIETLHQKWQVLQEEMKKNSDLDIALSTEISTDESHIQSLQEKMNTLDESIDQLQQILLNVTKNLEKYEGQKELMMERKKNASNQTLQFKEQLDEFKKQIQVIKEELMNEQKTKQTIQAVLKELQDQIKSNENEILIFEEDIEEQIESIKSDYIELLNNQASASNEKNILETQLEQYSVKANRLDSENEKYIRQRQVLKQKKDQLLKELANLEAKWKEDGQTVEQNEKAFEALSVQLKEKEDLLYKAYQFVQQTKSRKDTLEELQEDYSGFNQGVKEILKARDSKLQGIEGAVAELIMTEKQYEVAIEIALGAATQQIIVQAEEHARQAIQFLKQQRLGRATFLPMTVVKARSIPDQSIELMRKHETFIGIGSSLVTYKEKYDGIIKNLLGTVVITKDLKGANELAKQIGHRYRFVTLEGDVVNPGGAMTGGAMRVTNNSLLSRQRELDEITDKLKDMQEKTTNVEHEVKQLKQKKQELNNVITEKKASFNKNQESLRFVQDELRSIEFEEKNINDTLAIYDLEMGNSLEENNRISSRVQELIELQGKLKEEIAKNEQLIEELTEKKNNQKQVMQDIQVQLTDSKVKVAEEQQKLQHCKERIFQKESDLDKYEQSVVDLNDKIVFLSSELMTNENGKEELEKLIQETRVEFSKTTELISSRREERLAFQNEIEDYSNALREKQRQYKSLSDLLKQQEVNCNRLDVELENRLQHLTEMYMLSFEAAKQKYTLSIEIEDARKKVKLLKRAIEELGTVNIGSIDEYERVSERYEFLQEQRTDLIDAKTTLHSVIDEMDEEMTRRFETSFRAIREKFQIVFTQLFGGGRADLVLSDESNLLMTGVDIVAQPPGKKLQNLGLLSGGERALTAIALLFAILQVRPVPFCVLDEVEAALDEANVARFAKFLKKFSTQTQFIVITHRKGTMEECDVLYGVTMQESGVSTLVSVRLDEGEEIVASEK</sequence>
<dbReference type="InterPro" id="IPR024704">
    <property type="entry name" value="SMC"/>
</dbReference>
<evidence type="ECO:0000256" key="6">
    <source>
        <dbReference type="ARBA" id="ARBA00023125"/>
    </source>
</evidence>
<proteinExistence type="inferred from homology"/>
<comment type="subcellular location">
    <subcellularLocation>
        <location evidence="1 7">Cytoplasm</location>
    </subcellularLocation>
</comment>
<keyword evidence="5 7" id="KW-0175">Coiled coil</keyword>
<comment type="caution">
    <text evidence="9">The sequence shown here is derived from an EMBL/GenBank/DDBJ whole genome shotgun (WGS) entry which is preliminary data.</text>
</comment>
<dbReference type="HAMAP" id="MF_01894">
    <property type="entry name" value="Smc_prok"/>
    <property type="match status" value="1"/>
</dbReference>
<keyword evidence="6 7" id="KW-0238">DNA-binding</keyword>
<dbReference type="GO" id="GO:0007062">
    <property type="term" value="P:sister chromatid cohesion"/>
    <property type="evidence" value="ECO:0007669"/>
    <property type="project" value="InterPro"/>
</dbReference>
<dbReference type="PANTHER" id="PTHR43977">
    <property type="entry name" value="STRUCTURAL MAINTENANCE OF CHROMOSOMES PROTEIN 3"/>
    <property type="match status" value="1"/>
</dbReference>
<dbReference type="GO" id="GO:0006260">
    <property type="term" value="P:DNA replication"/>
    <property type="evidence" value="ECO:0007669"/>
    <property type="project" value="UniProtKB-UniRule"/>
</dbReference>
<feature type="coiled-coil region" evidence="7">
    <location>
        <begin position="967"/>
        <end position="1015"/>
    </location>
</feature>
<dbReference type="InterPro" id="IPR036277">
    <property type="entry name" value="SMC_hinge_sf"/>
</dbReference>
<feature type="coiled-coil region" evidence="7">
    <location>
        <begin position="673"/>
        <end position="721"/>
    </location>
</feature>
<dbReference type="SUPFAM" id="SSF52540">
    <property type="entry name" value="P-loop containing nucleoside triphosphate hydrolases"/>
    <property type="match status" value="2"/>
</dbReference>
<dbReference type="Proteomes" id="UP000682134">
    <property type="component" value="Unassembled WGS sequence"/>
</dbReference>
<evidence type="ECO:0000256" key="2">
    <source>
        <dbReference type="ARBA" id="ARBA00022490"/>
    </source>
</evidence>